<dbReference type="SUPFAM" id="SSF46689">
    <property type="entry name" value="Homeodomain-like"/>
    <property type="match status" value="1"/>
</dbReference>
<dbReference type="InterPro" id="IPR009057">
    <property type="entry name" value="Homeodomain-like_sf"/>
</dbReference>
<dbReference type="Pfam" id="PF12833">
    <property type="entry name" value="HTH_18"/>
    <property type="match status" value="1"/>
</dbReference>
<dbReference type="EMBL" id="JACNQW010000005">
    <property type="protein sequence ID" value="MBC5045408.1"/>
    <property type="molecule type" value="Genomic_DNA"/>
</dbReference>
<keyword evidence="1" id="KW-0805">Transcription regulation</keyword>
<dbReference type="GO" id="GO:0043565">
    <property type="term" value="F:sequence-specific DNA binding"/>
    <property type="evidence" value="ECO:0007669"/>
    <property type="project" value="InterPro"/>
</dbReference>
<evidence type="ECO:0000313" key="5">
    <source>
        <dbReference type="EMBL" id="MBC5045408.1"/>
    </source>
</evidence>
<dbReference type="PANTHER" id="PTHR43280:SF2">
    <property type="entry name" value="HTH-TYPE TRANSCRIPTIONAL REGULATOR EXSA"/>
    <property type="match status" value="1"/>
</dbReference>
<keyword evidence="3" id="KW-0804">Transcription</keyword>
<feature type="domain" description="HTH araC/xylS-type" evidence="4">
    <location>
        <begin position="1"/>
        <end position="88"/>
    </location>
</feature>
<proteinExistence type="predicted"/>
<dbReference type="PROSITE" id="PS01124">
    <property type="entry name" value="HTH_ARAC_FAMILY_2"/>
    <property type="match status" value="1"/>
</dbReference>
<dbReference type="SMART" id="SM00342">
    <property type="entry name" value="HTH_ARAC"/>
    <property type="match status" value="1"/>
</dbReference>
<evidence type="ECO:0000256" key="2">
    <source>
        <dbReference type="ARBA" id="ARBA00023125"/>
    </source>
</evidence>
<dbReference type="InterPro" id="IPR020449">
    <property type="entry name" value="Tscrpt_reg_AraC-type_HTH"/>
</dbReference>
<dbReference type="PRINTS" id="PR00032">
    <property type="entry name" value="HTHARAC"/>
</dbReference>
<feature type="non-terminal residue" evidence="5">
    <location>
        <position position="1"/>
    </location>
</feature>
<keyword evidence="2" id="KW-0238">DNA-binding</keyword>
<evidence type="ECO:0000313" key="6">
    <source>
        <dbReference type="Proteomes" id="UP000646540"/>
    </source>
</evidence>
<evidence type="ECO:0000259" key="4">
    <source>
        <dbReference type="PROSITE" id="PS01124"/>
    </source>
</evidence>
<accession>A0A8H9ZS80</accession>
<evidence type="ECO:0000256" key="1">
    <source>
        <dbReference type="ARBA" id="ARBA00023015"/>
    </source>
</evidence>
<dbReference type="Gene3D" id="1.10.10.60">
    <property type="entry name" value="Homeodomain-like"/>
    <property type="match status" value="1"/>
</dbReference>
<name>A0A8H9ZS80_9ENTR</name>
<dbReference type="Proteomes" id="UP000646540">
    <property type="component" value="Unassembled WGS sequence"/>
</dbReference>
<dbReference type="InterPro" id="IPR018060">
    <property type="entry name" value="HTH_AraC"/>
</dbReference>
<reference evidence="5" key="1">
    <citation type="submission" date="2020-08" db="EMBL/GenBank/DDBJ databases">
        <title>Genomic evolution and epidemiology of Klebsiella pneumoniae from a major hospital in Beijing, China, over a fifteen-year period: dissemination of known and novel high-risk clones.</title>
        <authorList>
            <person name="Palmieri M."/>
        </authorList>
    </citation>
    <scope>NUCLEOTIDE SEQUENCE</scope>
    <source>
        <strain evidence="5">K7050</strain>
    </source>
</reference>
<sequence>LGAGQVEQLAAALNMTTRTLNRKMKLLVQESPKDFITRVRIETASVLLESPGKTISQIASACGYGDETAFRRAFSTIMGMSPGSFRKRLLIKRP</sequence>
<gene>
    <name evidence="5" type="ORF">H8L09_08530</name>
</gene>
<dbReference type="InterPro" id="IPR018062">
    <property type="entry name" value="HTH_AraC-typ_CS"/>
</dbReference>
<dbReference type="RefSeq" id="WP_186939857.1">
    <property type="nucleotide sequence ID" value="NZ_JACNQW010000005.1"/>
</dbReference>
<comment type="caution">
    <text evidence="5">The sequence shown here is derived from an EMBL/GenBank/DDBJ whole genome shotgun (WGS) entry which is preliminary data.</text>
</comment>
<evidence type="ECO:0000256" key="3">
    <source>
        <dbReference type="ARBA" id="ARBA00023163"/>
    </source>
</evidence>
<dbReference type="PANTHER" id="PTHR43280">
    <property type="entry name" value="ARAC-FAMILY TRANSCRIPTIONAL REGULATOR"/>
    <property type="match status" value="1"/>
</dbReference>
<dbReference type="GO" id="GO:0003700">
    <property type="term" value="F:DNA-binding transcription factor activity"/>
    <property type="evidence" value="ECO:0007669"/>
    <property type="project" value="InterPro"/>
</dbReference>
<dbReference type="AlphaFoldDB" id="A0A8H9ZS80"/>
<organism evidence="5 6">
    <name type="scientific">Klebsiella quasipneumoniae</name>
    <dbReference type="NCBI Taxonomy" id="1463165"/>
    <lineage>
        <taxon>Bacteria</taxon>
        <taxon>Pseudomonadati</taxon>
        <taxon>Pseudomonadota</taxon>
        <taxon>Gammaproteobacteria</taxon>
        <taxon>Enterobacterales</taxon>
        <taxon>Enterobacteriaceae</taxon>
        <taxon>Klebsiella/Raoultella group</taxon>
        <taxon>Klebsiella</taxon>
        <taxon>Klebsiella pneumoniae complex</taxon>
    </lineage>
</organism>
<dbReference type="PROSITE" id="PS00041">
    <property type="entry name" value="HTH_ARAC_FAMILY_1"/>
    <property type="match status" value="1"/>
</dbReference>
<protein>
    <submittedName>
        <fullName evidence="5">Helix-turn-helix transcriptional regulator</fullName>
    </submittedName>
</protein>